<evidence type="ECO:0000256" key="1">
    <source>
        <dbReference type="SAM" id="MobiDB-lite"/>
    </source>
</evidence>
<accession>A0A2H3CWQ5</accession>
<dbReference type="STRING" id="47427.A0A2H3CWQ5"/>
<gene>
    <name evidence="2" type="ORF">ARMGADRAFT_1085481</name>
</gene>
<proteinExistence type="predicted"/>
<reference evidence="3" key="1">
    <citation type="journal article" date="2017" name="Nat. Ecol. Evol.">
        <title>Genome expansion and lineage-specific genetic innovations in the forest pathogenic fungi Armillaria.</title>
        <authorList>
            <person name="Sipos G."/>
            <person name="Prasanna A.N."/>
            <person name="Walter M.C."/>
            <person name="O'Connor E."/>
            <person name="Balint B."/>
            <person name="Krizsan K."/>
            <person name="Kiss B."/>
            <person name="Hess J."/>
            <person name="Varga T."/>
            <person name="Slot J."/>
            <person name="Riley R."/>
            <person name="Boka B."/>
            <person name="Rigling D."/>
            <person name="Barry K."/>
            <person name="Lee J."/>
            <person name="Mihaltcheva S."/>
            <person name="LaButti K."/>
            <person name="Lipzen A."/>
            <person name="Waldron R."/>
            <person name="Moloney N.M."/>
            <person name="Sperisen C."/>
            <person name="Kredics L."/>
            <person name="Vagvoelgyi C."/>
            <person name="Patrignani A."/>
            <person name="Fitzpatrick D."/>
            <person name="Nagy I."/>
            <person name="Doyle S."/>
            <person name="Anderson J.B."/>
            <person name="Grigoriev I.V."/>
            <person name="Gueldener U."/>
            <person name="Muensterkoetter M."/>
            <person name="Nagy L.G."/>
        </authorList>
    </citation>
    <scope>NUCLEOTIDE SEQUENCE [LARGE SCALE GENOMIC DNA]</scope>
    <source>
        <strain evidence="3">Ar21-2</strain>
    </source>
</reference>
<dbReference type="AlphaFoldDB" id="A0A2H3CWQ5"/>
<name>A0A2H3CWQ5_ARMGA</name>
<dbReference type="Proteomes" id="UP000217790">
    <property type="component" value="Unassembled WGS sequence"/>
</dbReference>
<dbReference type="OrthoDB" id="10295182at2759"/>
<evidence type="ECO:0000313" key="2">
    <source>
        <dbReference type="EMBL" id="PBK87461.1"/>
    </source>
</evidence>
<dbReference type="EMBL" id="KZ293678">
    <property type="protein sequence ID" value="PBK87461.1"/>
    <property type="molecule type" value="Genomic_DNA"/>
</dbReference>
<dbReference type="InParanoid" id="A0A2H3CWQ5"/>
<sequence>MKKYLDFECDTDKDRLEGEDVSTLEGDNAPPEALPDIAGEGADEPMTQSSQWEGDAAYKDVITNY</sequence>
<keyword evidence="3" id="KW-1185">Reference proteome</keyword>
<evidence type="ECO:0000313" key="3">
    <source>
        <dbReference type="Proteomes" id="UP000217790"/>
    </source>
</evidence>
<protein>
    <submittedName>
        <fullName evidence="2">Uncharacterized protein</fullName>
    </submittedName>
</protein>
<feature type="compositionally biased region" description="Basic and acidic residues" evidence="1">
    <location>
        <begin position="1"/>
        <end position="18"/>
    </location>
</feature>
<organism evidence="2 3">
    <name type="scientific">Armillaria gallica</name>
    <name type="common">Bulbous honey fungus</name>
    <name type="synonym">Armillaria bulbosa</name>
    <dbReference type="NCBI Taxonomy" id="47427"/>
    <lineage>
        <taxon>Eukaryota</taxon>
        <taxon>Fungi</taxon>
        <taxon>Dikarya</taxon>
        <taxon>Basidiomycota</taxon>
        <taxon>Agaricomycotina</taxon>
        <taxon>Agaricomycetes</taxon>
        <taxon>Agaricomycetidae</taxon>
        <taxon>Agaricales</taxon>
        <taxon>Marasmiineae</taxon>
        <taxon>Physalacriaceae</taxon>
        <taxon>Armillaria</taxon>
    </lineage>
</organism>
<feature type="region of interest" description="Disordered" evidence="1">
    <location>
        <begin position="1"/>
        <end position="57"/>
    </location>
</feature>